<organism evidence="1 2">
    <name type="scientific">Mangrovihabitans endophyticus</name>
    <dbReference type="NCBI Taxonomy" id="1751298"/>
    <lineage>
        <taxon>Bacteria</taxon>
        <taxon>Bacillati</taxon>
        <taxon>Actinomycetota</taxon>
        <taxon>Actinomycetes</taxon>
        <taxon>Micromonosporales</taxon>
        <taxon>Micromonosporaceae</taxon>
        <taxon>Mangrovihabitans</taxon>
    </lineage>
</organism>
<dbReference type="Proteomes" id="UP000656042">
    <property type="component" value="Unassembled WGS sequence"/>
</dbReference>
<reference evidence="1" key="2">
    <citation type="submission" date="2020-09" db="EMBL/GenBank/DDBJ databases">
        <authorList>
            <person name="Sun Q."/>
            <person name="Zhou Y."/>
        </authorList>
    </citation>
    <scope>NUCLEOTIDE SEQUENCE</scope>
    <source>
        <strain evidence="1">CGMCC 4.7299</strain>
    </source>
</reference>
<dbReference type="EMBL" id="BMMX01000052">
    <property type="protein sequence ID" value="GGL16759.1"/>
    <property type="molecule type" value="Genomic_DNA"/>
</dbReference>
<dbReference type="AlphaFoldDB" id="A0A8J3FS36"/>
<evidence type="ECO:0000313" key="1">
    <source>
        <dbReference type="EMBL" id="GGL16759.1"/>
    </source>
</evidence>
<keyword evidence="2" id="KW-1185">Reference proteome</keyword>
<evidence type="ECO:0000313" key="2">
    <source>
        <dbReference type="Proteomes" id="UP000656042"/>
    </source>
</evidence>
<sequence>MSHTKSKIDPPLASILDFVGWGCGLKRANRARESKIVVASWRRGVVASWRGGVVAWWRGGVVAWWRGGVVAWWRGVLGRWGVTGVDGVGSAD</sequence>
<accession>A0A8J3FS36</accession>
<proteinExistence type="predicted"/>
<gene>
    <name evidence="1" type="ORF">GCM10012284_59150</name>
</gene>
<name>A0A8J3FS36_9ACTN</name>
<comment type="caution">
    <text evidence="1">The sequence shown here is derived from an EMBL/GenBank/DDBJ whole genome shotgun (WGS) entry which is preliminary data.</text>
</comment>
<reference evidence="1" key="1">
    <citation type="journal article" date="2014" name="Int. J. Syst. Evol. Microbiol.">
        <title>Complete genome sequence of Corynebacterium casei LMG S-19264T (=DSM 44701T), isolated from a smear-ripened cheese.</title>
        <authorList>
            <consortium name="US DOE Joint Genome Institute (JGI-PGF)"/>
            <person name="Walter F."/>
            <person name="Albersmeier A."/>
            <person name="Kalinowski J."/>
            <person name="Ruckert C."/>
        </authorList>
    </citation>
    <scope>NUCLEOTIDE SEQUENCE</scope>
    <source>
        <strain evidence="1">CGMCC 4.7299</strain>
    </source>
</reference>
<protein>
    <submittedName>
        <fullName evidence="1">Uncharacterized protein</fullName>
    </submittedName>
</protein>